<evidence type="ECO:0000313" key="2">
    <source>
        <dbReference type="EMBL" id="KAK1598294.1"/>
    </source>
</evidence>
<dbReference type="PROSITE" id="PS51257">
    <property type="entry name" value="PROKAR_LIPOPROTEIN"/>
    <property type="match status" value="1"/>
</dbReference>
<comment type="caution">
    <text evidence="2">The sequence shown here is derived from an EMBL/GenBank/DDBJ whole genome shotgun (WGS) entry which is preliminary data.</text>
</comment>
<evidence type="ECO:0000256" key="1">
    <source>
        <dbReference type="SAM" id="Phobius"/>
    </source>
</evidence>
<protein>
    <submittedName>
        <fullName evidence="2">Uncharacterized protein</fullName>
    </submittedName>
</protein>
<reference evidence="2" key="1">
    <citation type="submission" date="2021-06" db="EMBL/GenBank/DDBJ databases">
        <title>Comparative genomics, transcriptomics and evolutionary studies reveal genomic signatures of adaptation to plant cell wall in hemibiotrophic fungi.</title>
        <authorList>
            <consortium name="DOE Joint Genome Institute"/>
            <person name="Baroncelli R."/>
            <person name="Diaz J.F."/>
            <person name="Benocci T."/>
            <person name="Peng M."/>
            <person name="Battaglia E."/>
            <person name="Haridas S."/>
            <person name="Andreopoulos W."/>
            <person name="Labutti K."/>
            <person name="Pangilinan J."/>
            <person name="Floch G.L."/>
            <person name="Makela M.R."/>
            <person name="Henrissat B."/>
            <person name="Grigoriev I.V."/>
            <person name="Crouch J.A."/>
            <person name="De Vries R.P."/>
            <person name="Sukno S.A."/>
            <person name="Thon M.R."/>
        </authorList>
    </citation>
    <scope>NUCLEOTIDE SEQUENCE</scope>
    <source>
        <strain evidence="2">CBS 125086</strain>
    </source>
</reference>
<dbReference type="AlphaFoldDB" id="A0AAD8V9S2"/>
<dbReference type="RefSeq" id="XP_060418999.1">
    <property type="nucleotide sequence ID" value="XM_060556769.1"/>
</dbReference>
<dbReference type="GeneID" id="85441009"/>
<keyword evidence="3" id="KW-1185">Reference proteome</keyword>
<keyword evidence="1" id="KW-0472">Membrane</keyword>
<feature type="transmembrane region" description="Helical" evidence="1">
    <location>
        <begin position="6"/>
        <end position="26"/>
    </location>
</feature>
<name>A0AAD8V9S2_9PEZI</name>
<dbReference type="EMBL" id="JAHLJV010000005">
    <property type="protein sequence ID" value="KAK1598294.1"/>
    <property type="molecule type" value="Genomic_DNA"/>
</dbReference>
<evidence type="ECO:0000313" key="3">
    <source>
        <dbReference type="Proteomes" id="UP001230504"/>
    </source>
</evidence>
<accession>A0AAD8V9S2</accession>
<proteinExistence type="predicted"/>
<gene>
    <name evidence="2" type="ORF">LY79DRAFT_538728</name>
</gene>
<keyword evidence="1" id="KW-1133">Transmembrane helix</keyword>
<sequence>MRHWLGWLAGCFSINCIWLWAWVGCLSRTSGKTATLCDSMGLPSLDGHGPSSDCCRGLARDTEGADAVVVRRGGQPQGVW</sequence>
<organism evidence="2 3">
    <name type="scientific">Colletotrichum navitas</name>
    <dbReference type="NCBI Taxonomy" id="681940"/>
    <lineage>
        <taxon>Eukaryota</taxon>
        <taxon>Fungi</taxon>
        <taxon>Dikarya</taxon>
        <taxon>Ascomycota</taxon>
        <taxon>Pezizomycotina</taxon>
        <taxon>Sordariomycetes</taxon>
        <taxon>Hypocreomycetidae</taxon>
        <taxon>Glomerellales</taxon>
        <taxon>Glomerellaceae</taxon>
        <taxon>Colletotrichum</taxon>
        <taxon>Colletotrichum graminicola species complex</taxon>
    </lineage>
</organism>
<keyword evidence="1" id="KW-0812">Transmembrane</keyword>
<dbReference type="Proteomes" id="UP001230504">
    <property type="component" value="Unassembled WGS sequence"/>
</dbReference>